<accession>A0ABN7SKP6</accession>
<dbReference type="Proteomes" id="UP001158576">
    <property type="component" value="Chromosome 1"/>
</dbReference>
<name>A0ABN7SKP6_OIKDI</name>
<protein>
    <submittedName>
        <fullName evidence="1">Oidioi.mRNA.OKI2018_I69.chr1.g702.t1.cds</fullName>
    </submittedName>
</protein>
<reference evidence="1 2" key="1">
    <citation type="submission" date="2021-04" db="EMBL/GenBank/DDBJ databases">
        <authorList>
            <person name="Bliznina A."/>
        </authorList>
    </citation>
    <scope>NUCLEOTIDE SEQUENCE [LARGE SCALE GENOMIC DNA]</scope>
</reference>
<keyword evidence="2" id="KW-1185">Reference proteome</keyword>
<evidence type="ECO:0000313" key="1">
    <source>
        <dbReference type="EMBL" id="CAG5103290.1"/>
    </source>
</evidence>
<dbReference type="EMBL" id="OU015566">
    <property type="protein sequence ID" value="CAG5103290.1"/>
    <property type="molecule type" value="Genomic_DNA"/>
</dbReference>
<gene>
    <name evidence="1" type="ORF">OKIOD_LOCUS9467</name>
</gene>
<proteinExistence type="predicted"/>
<evidence type="ECO:0000313" key="2">
    <source>
        <dbReference type="Proteomes" id="UP001158576"/>
    </source>
</evidence>
<sequence>MAPWFVASVRAGDYAYKKHDARVNLFNGYQYQLEQIRTSKFYSGYKTKLTRKQWADTRPSLEELLSATSKVFPLFRTTSMSSIERCILLSTQDNLKYEFLHNIGETLRETLEMEEKYVKLQTKMTTHIHLDCYTFAQEANLSAPVLD</sequence>
<organism evidence="1 2">
    <name type="scientific">Oikopleura dioica</name>
    <name type="common">Tunicate</name>
    <dbReference type="NCBI Taxonomy" id="34765"/>
    <lineage>
        <taxon>Eukaryota</taxon>
        <taxon>Metazoa</taxon>
        <taxon>Chordata</taxon>
        <taxon>Tunicata</taxon>
        <taxon>Appendicularia</taxon>
        <taxon>Copelata</taxon>
        <taxon>Oikopleuridae</taxon>
        <taxon>Oikopleura</taxon>
    </lineage>
</organism>